<dbReference type="InterPro" id="IPR036291">
    <property type="entry name" value="NAD(P)-bd_dom_sf"/>
</dbReference>
<dbReference type="SUPFAM" id="SSF51735">
    <property type="entry name" value="NAD(P)-binding Rossmann-fold domains"/>
    <property type="match status" value="1"/>
</dbReference>
<accession>A0ABX0SPJ9</accession>
<comment type="similarity">
    <text evidence="1 3">Belongs to the short-chain dehydrogenases/reductases (SDR) family.</text>
</comment>
<name>A0ABX0SPJ9_9PSEU</name>
<organism evidence="4 5">
    <name type="scientific">Amycolatopsis viridis</name>
    <dbReference type="NCBI Taxonomy" id="185678"/>
    <lineage>
        <taxon>Bacteria</taxon>
        <taxon>Bacillati</taxon>
        <taxon>Actinomycetota</taxon>
        <taxon>Actinomycetes</taxon>
        <taxon>Pseudonocardiales</taxon>
        <taxon>Pseudonocardiaceae</taxon>
        <taxon>Amycolatopsis</taxon>
    </lineage>
</organism>
<sequence>MGKLDGKTAIVTGAAQGLGEGIARRFAGEGATTIIVDRTDASELAAELPLSSAGKKATAVVADVTDRAMAEMVIAEAVGRHGRLDILVNNAGTYHVRNLIDETVESFRQQFEVNTYAVFAWSRAAARNMRDQGWGRIINTSSQLGKVAREGYGIYSASKAAVILLTQALALELGPYGVTANAICPGTMATQLLSTADGRPGMEYAAELGVDLDTAFRDYVADRIPVGRLGVPGDIGALAAFLASDDGGFITGAALNLTGGEQVFF</sequence>
<dbReference type="Gene3D" id="3.40.50.720">
    <property type="entry name" value="NAD(P)-binding Rossmann-like Domain"/>
    <property type="match status" value="1"/>
</dbReference>
<proteinExistence type="inferred from homology"/>
<keyword evidence="2" id="KW-0560">Oxidoreductase</keyword>
<dbReference type="PROSITE" id="PS00061">
    <property type="entry name" value="ADH_SHORT"/>
    <property type="match status" value="1"/>
</dbReference>
<protein>
    <submittedName>
        <fullName evidence="4">NAD(P)-dependent dehydrogenase (Short-subunit alcohol dehydrogenase family)</fullName>
    </submittedName>
</protein>
<dbReference type="Proteomes" id="UP000754495">
    <property type="component" value="Unassembled WGS sequence"/>
</dbReference>
<evidence type="ECO:0000256" key="3">
    <source>
        <dbReference type="RuleBase" id="RU000363"/>
    </source>
</evidence>
<dbReference type="RefSeq" id="WP_167111738.1">
    <property type="nucleotide sequence ID" value="NZ_JAANOU010000001.1"/>
</dbReference>
<evidence type="ECO:0000313" key="4">
    <source>
        <dbReference type="EMBL" id="NIH78882.1"/>
    </source>
</evidence>
<dbReference type="PRINTS" id="PR00081">
    <property type="entry name" value="GDHRDH"/>
</dbReference>
<dbReference type="PRINTS" id="PR00080">
    <property type="entry name" value="SDRFAMILY"/>
</dbReference>
<dbReference type="NCBIfam" id="NF005559">
    <property type="entry name" value="PRK07231.1"/>
    <property type="match status" value="1"/>
</dbReference>
<dbReference type="PANTHER" id="PTHR43639">
    <property type="entry name" value="OXIDOREDUCTASE, SHORT-CHAIN DEHYDROGENASE/REDUCTASE FAMILY (AFU_ORTHOLOGUE AFUA_5G02870)"/>
    <property type="match status" value="1"/>
</dbReference>
<gene>
    <name evidence="4" type="ORF">FHX46_001412</name>
</gene>
<keyword evidence="5" id="KW-1185">Reference proteome</keyword>
<reference evidence="4 5" key="1">
    <citation type="submission" date="2020-03" db="EMBL/GenBank/DDBJ databases">
        <title>Sequencing the genomes of 1000 actinobacteria strains.</title>
        <authorList>
            <person name="Klenk H.-P."/>
        </authorList>
    </citation>
    <scope>NUCLEOTIDE SEQUENCE [LARGE SCALE GENOMIC DNA]</scope>
    <source>
        <strain evidence="4 5">DSM 45668</strain>
    </source>
</reference>
<dbReference type="InterPro" id="IPR020904">
    <property type="entry name" value="Sc_DH/Rdtase_CS"/>
</dbReference>
<comment type="caution">
    <text evidence="4">The sequence shown here is derived from an EMBL/GenBank/DDBJ whole genome shotgun (WGS) entry which is preliminary data.</text>
</comment>
<dbReference type="EMBL" id="JAANOU010000001">
    <property type="protein sequence ID" value="NIH78882.1"/>
    <property type="molecule type" value="Genomic_DNA"/>
</dbReference>
<dbReference type="CDD" id="cd05233">
    <property type="entry name" value="SDR_c"/>
    <property type="match status" value="1"/>
</dbReference>
<evidence type="ECO:0000256" key="1">
    <source>
        <dbReference type="ARBA" id="ARBA00006484"/>
    </source>
</evidence>
<dbReference type="Pfam" id="PF00106">
    <property type="entry name" value="adh_short"/>
    <property type="match status" value="1"/>
</dbReference>
<evidence type="ECO:0000256" key="2">
    <source>
        <dbReference type="ARBA" id="ARBA00023002"/>
    </source>
</evidence>
<evidence type="ECO:0000313" key="5">
    <source>
        <dbReference type="Proteomes" id="UP000754495"/>
    </source>
</evidence>
<dbReference type="PANTHER" id="PTHR43639:SF1">
    <property type="entry name" value="SHORT-CHAIN DEHYDROGENASE_REDUCTASE FAMILY PROTEIN"/>
    <property type="match status" value="1"/>
</dbReference>
<dbReference type="InterPro" id="IPR002347">
    <property type="entry name" value="SDR_fam"/>
</dbReference>